<proteinExistence type="inferred from homology"/>
<keyword evidence="6" id="KW-0175">Coiled coil</keyword>
<evidence type="ECO:0000259" key="7">
    <source>
        <dbReference type="Pfam" id="PF04085"/>
    </source>
</evidence>
<dbReference type="GO" id="GO:0005886">
    <property type="term" value="C:plasma membrane"/>
    <property type="evidence" value="ECO:0007669"/>
    <property type="project" value="TreeGrafter"/>
</dbReference>
<dbReference type="AlphaFoldDB" id="A0A942UJE2"/>
<comment type="caution">
    <text evidence="8">The sequence shown here is derived from an EMBL/GenBank/DDBJ whole genome shotgun (WGS) entry which is preliminary data.</text>
</comment>
<evidence type="ECO:0000256" key="2">
    <source>
        <dbReference type="ARBA" id="ARBA00013855"/>
    </source>
</evidence>
<dbReference type="InterPro" id="IPR007221">
    <property type="entry name" value="MreC"/>
</dbReference>
<dbReference type="PANTHER" id="PTHR34138:SF1">
    <property type="entry name" value="CELL SHAPE-DETERMINING PROTEIN MREC"/>
    <property type="match status" value="1"/>
</dbReference>
<keyword evidence="9" id="KW-1185">Reference proteome</keyword>
<dbReference type="Gene3D" id="2.40.10.350">
    <property type="entry name" value="Rod shape-determining protein MreC, domain 2"/>
    <property type="match status" value="1"/>
</dbReference>
<evidence type="ECO:0000313" key="8">
    <source>
        <dbReference type="EMBL" id="MBS4222576.1"/>
    </source>
</evidence>
<evidence type="ECO:0000313" key="9">
    <source>
        <dbReference type="Proteomes" id="UP000676456"/>
    </source>
</evidence>
<keyword evidence="3 5" id="KW-0133">Cell shape</keyword>
<reference evidence="8 9" key="1">
    <citation type="submission" date="2021-05" db="EMBL/GenBank/DDBJ databases">
        <title>Novel Bacillus species.</title>
        <authorList>
            <person name="Liu G."/>
        </authorList>
    </citation>
    <scope>NUCLEOTIDE SEQUENCE [LARGE SCALE GENOMIC DNA]</scope>
    <source>
        <strain evidence="8 9">FJAT-49682</strain>
    </source>
</reference>
<evidence type="ECO:0000256" key="4">
    <source>
        <dbReference type="ARBA" id="ARBA00032089"/>
    </source>
</evidence>
<protein>
    <recommendedName>
        <fullName evidence="2 5">Cell shape-determining protein MreC</fullName>
    </recommendedName>
    <alternativeName>
        <fullName evidence="4 5">Cell shape protein MreC</fullName>
    </alternativeName>
</protein>
<dbReference type="PIRSF" id="PIRSF038471">
    <property type="entry name" value="MreC"/>
    <property type="match status" value="1"/>
</dbReference>
<feature type="coiled-coil region" evidence="6">
    <location>
        <begin position="69"/>
        <end position="113"/>
    </location>
</feature>
<accession>A0A942UJE2</accession>
<dbReference type="PANTHER" id="PTHR34138">
    <property type="entry name" value="CELL SHAPE-DETERMINING PROTEIN MREC"/>
    <property type="match status" value="1"/>
</dbReference>
<dbReference type="Pfam" id="PF04085">
    <property type="entry name" value="MreC"/>
    <property type="match status" value="1"/>
</dbReference>
<evidence type="ECO:0000256" key="3">
    <source>
        <dbReference type="ARBA" id="ARBA00022960"/>
    </source>
</evidence>
<dbReference type="NCBIfam" id="TIGR00219">
    <property type="entry name" value="mreC"/>
    <property type="match status" value="1"/>
</dbReference>
<comment type="similarity">
    <text evidence="1 5">Belongs to the MreC family.</text>
</comment>
<dbReference type="Proteomes" id="UP000676456">
    <property type="component" value="Unassembled WGS sequence"/>
</dbReference>
<evidence type="ECO:0000256" key="5">
    <source>
        <dbReference type="PIRNR" id="PIRNR038471"/>
    </source>
</evidence>
<gene>
    <name evidence="8" type="primary">mreC</name>
    <name evidence="8" type="ORF">KHA91_07365</name>
</gene>
<dbReference type="Gene3D" id="2.40.10.340">
    <property type="entry name" value="Rod shape-determining protein MreC, domain 1"/>
    <property type="match status" value="1"/>
</dbReference>
<dbReference type="RefSeq" id="WP_213097519.1">
    <property type="nucleotide sequence ID" value="NZ_JAGYPH010000001.1"/>
</dbReference>
<evidence type="ECO:0000256" key="6">
    <source>
        <dbReference type="SAM" id="Coils"/>
    </source>
</evidence>
<dbReference type="Gene3D" id="1.20.5.490">
    <property type="entry name" value="Single helix bin"/>
    <property type="match status" value="1"/>
</dbReference>
<dbReference type="InterPro" id="IPR055342">
    <property type="entry name" value="MreC_beta-barrel_core"/>
</dbReference>
<organism evidence="8 9">
    <name type="scientific">Lederbergia citrea</name>
    <dbReference type="NCBI Taxonomy" id="2833581"/>
    <lineage>
        <taxon>Bacteria</taxon>
        <taxon>Bacillati</taxon>
        <taxon>Bacillota</taxon>
        <taxon>Bacilli</taxon>
        <taxon>Bacillales</taxon>
        <taxon>Bacillaceae</taxon>
        <taxon>Lederbergia</taxon>
    </lineage>
</organism>
<name>A0A942UJE2_9BACI</name>
<dbReference type="EMBL" id="JAGYPN010000001">
    <property type="protein sequence ID" value="MBS4222576.1"/>
    <property type="molecule type" value="Genomic_DNA"/>
</dbReference>
<evidence type="ECO:0000256" key="1">
    <source>
        <dbReference type="ARBA" id="ARBA00009369"/>
    </source>
</evidence>
<feature type="domain" description="Rod shape-determining protein MreC beta-barrel core" evidence="7">
    <location>
        <begin position="123"/>
        <end position="273"/>
    </location>
</feature>
<dbReference type="InterPro" id="IPR042175">
    <property type="entry name" value="Cell/Rod_MreC_2"/>
</dbReference>
<sequence length="288" mass="32200">MPHFFLNKRLIILLVSIIILVSLIGFSLRDRENISRPEQFVKDVVGFGQSLISKPAYGVAGFLGNMQDLQNTYTENKKLKARLEGLAKLEKEISDLKSDNEELRNVLKKTDNLRDYTAIQATVIGRTPDRWYENIIINKGNKSGVKPDMAVQTAKGLIGKVISTSEMTATIELLSSENIKNRASAQIQGKKSIYGLINGYDQDKKMLLMKDLPIDQKIKKGQNVITSGLGGVFPKGLDIGKVKELEIDRYGLTQTAYVEPSADFYGFEHVMVIVPSMKNMEEVKKEGE</sequence>
<dbReference type="GO" id="GO:0008360">
    <property type="term" value="P:regulation of cell shape"/>
    <property type="evidence" value="ECO:0007669"/>
    <property type="project" value="UniProtKB-KW"/>
</dbReference>
<comment type="function">
    <text evidence="5">Involved in formation and maintenance of cell shape.</text>
</comment>
<dbReference type="InterPro" id="IPR042177">
    <property type="entry name" value="Cell/Rod_1"/>
</dbReference>